<name>A0A0E9XL58_ANGAN</name>
<accession>A0A0E9XL58</accession>
<proteinExistence type="predicted"/>
<protein>
    <submittedName>
        <fullName evidence="1">Uncharacterized protein</fullName>
    </submittedName>
</protein>
<dbReference type="EMBL" id="GBXM01005416">
    <property type="protein sequence ID" value="JAI03162.1"/>
    <property type="molecule type" value="Transcribed_RNA"/>
</dbReference>
<evidence type="ECO:0000313" key="1">
    <source>
        <dbReference type="EMBL" id="JAI03162.1"/>
    </source>
</evidence>
<sequence length="42" mass="4781">MQQLSRPKLAQKLITLWGFTPRAWLTVNEHLLLCLLCVQGGC</sequence>
<reference evidence="1" key="1">
    <citation type="submission" date="2014-11" db="EMBL/GenBank/DDBJ databases">
        <authorList>
            <person name="Amaro Gonzalez C."/>
        </authorList>
    </citation>
    <scope>NUCLEOTIDE SEQUENCE</scope>
</reference>
<reference evidence="1" key="2">
    <citation type="journal article" date="2015" name="Fish Shellfish Immunol.">
        <title>Early steps in the European eel (Anguilla anguilla)-Vibrio vulnificus interaction in the gills: Role of the RtxA13 toxin.</title>
        <authorList>
            <person name="Callol A."/>
            <person name="Pajuelo D."/>
            <person name="Ebbesson L."/>
            <person name="Teles M."/>
            <person name="MacKenzie S."/>
            <person name="Amaro C."/>
        </authorList>
    </citation>
    <scope>NUCLEOTIDE SEQUENCE</scope>
</reference>
<organism evidence="1">
    <name type="scientific">Anguilla anguilla</name>
    <name type="common">European freshwater eel</name>
    <name type="synonym">Muraena anguilla</name>
    <dbReference type="NCBI Taxonomy" id="7936"/>
    <lineage>
        <taxon>Eukaryota</taxon>
        <taxon>Metazoa</taxon>
        <taxon>Chordata</taxon>
        <taxon>Craniata</taxon>
        <taxon>Vertebrata</taxon>
        <taxon>Euteleostomi</taxon>
        <taxon>Actinopterygii</taxon>
        <taxon>Neopterygii</taxon>
        <taxon>Teleostei</taxon>
        <taxon>Anguilliformes</taxon>
        <taxon>Anguillidae</taxon>
        <taxon>Anguilla</taxon>
    </lineage>
</organism>
<dbReference type="AlphaFoldDB" id="A0A0E9XL58"/>